<sequence length="190" mass="21661">MITSLMRSHRVFPVLLIGLTALLTLWLDQISRWEPNKRELDPNKPEFVAENFTATRFSPEGSLQDRLVASRMWQYPGKADVYFDQPDMRVYQQGILQYQAVGDSGRYNNKTKQAFFDRKVTLIRPASARGPETRVLTSAMHVDTQQRIAKSQAPTTIHYGKSVANSVGFVYEQQAGQLNLLSHAKVIYEP</sequence>
<keyword evidence="5" id="KW-0472">Membrane</keyword>
<keyword evidence="2" id="KW-0997">Cell inner membrane</keyword>
<dbReference type="EMBL" id="WLYX01000001">
    <property type="protein sequence ID" value="MTD32776.1"/>
    <property type="molecule type" value="Genomic_DNA"/>
</dbReference>
<dbReference type="PANTHER" id="PTHR37481:SF1">
    <property type="entry name" value="LIPOPOLYSACCHARIDE EXPORT SYSTEM PROTEIN LPTC"/>
    <property type="match status" value="1"/>
</dbReference>
<dbReference type="InterPro" id="IPR010664">
    <property type="entry name" value="LipoPS_assembly_LptC-rel"/>
</dbReference>
<dbReference type="Pfam" id="PF06835">
    <property type="entry name" value="LptC"/>
    <property type="match status" value="1"/>
</dbReference>
<keyword evidence="7" id="KW-1185">Reference proteome</keyword>
<evidence type="ECO:0000313" key="7">
    <source>
        <dbReference type="Proteomes" id="UP000446658"/>
    </source>
</evidence>
<comment type="caution">
    <text evidence="6">The sequence shown here is derived from an EMBL/GenBank/DDBJ whole genome shotgun (WGS) entry which is preliminary data.</text>
</comment>
<gene>
    <name evidence="6" type="primary">lptC</name>
    <name evidence="6" type="ORF">GKE73_04290</name>
</gene>
<dbReference type="GO" id="GO:0030288">
    <property type="term" value="C:outer membrane-bounded periplasmic space"/>
    <property type="evidence" value="ECO:0007669"/>
    <property type="project" value="TreeGrafter"/>
</dbReference>
<evidence type="ECO:0000256" key="2">
    <source>
        <dbReference type="ARBA" id="ARBA00022519"/>
    </source>
</evidence>
<name>A0A844G8Q3_9NEIS</name>
<dbReference type="GO" id="GO:0015221">
    <property type="term" value="F:lipopolysaccharide transmembrane transporter activity"/>
    <property type="evidence" value="ECO:0007669"/>
    <property type="project" value="InterPro"/>
</dbReference>
<evidence type="ECO:0000256" key="4">
    <source>
        <dbReference type="ARBA" id="ARBA00022989"/>
    </source>
</evidence>
<dbReference type="Proteomes" id="UP000446658">
    <property type="component" value="Unassembled WGS sequence"/>
</dbReference>
<dbReference type="AlphaFoldDB" id="A0A844G8Q3"/>
<evidence type="ECO:0000256" key="3">
    <source>
        <dbReference type="ARBA" id="ARBA00022692"/>
    </source>
</evidence>
<evidence type="ECO:0000256" key="1">
    <source>
        <dbReference type="ARBA" id="ARBA00022475"/>
    </source>
</evidence>
<evidence type="ECO:0000256" key="5">
    <source>
        <dbReference type="ARBA" id="ARBA00023136"/>
    </source>
</evidence>
<dbReference type="GO" id="GO:0017089">
    <property type="term" value="F:glycolipid transfer activity"/>
    <property type="evidence" value="ECO:0007669"/>
    <property type="project" value="TreeGrafter"/>
</dbReference>
<keyword evidence="4" id="KW-1133">Transmembrane helix</keyword>
<reference evidence="6 7" key="1">
    <citation type="submission" date="2019-11" db="EMBL/GenBank/DDBJ databases">
        <title>Draft genome sequence of Paludibacterium sp. dN18-1.</title>
        <authorList>
            <person name="Im W.-T."/>
        </authorList>
    </citation>
    <scope>NUCLEOTIDE SEQUENCE [LARGE SCALE GENOMIC DNA]</scope>
    <source>
        <strain evidence="7">dN 18-1</strain>
    </source>
</reference>
<protein>
    <submittedName>
        <fullName evidence="6">LPS export ABC transporter periplasmic protein LptC</fullName>
    </submittedName>
</protein>
<dbReference type="InterPro" id="IPR026265">
    <property type="entry name" value="LptC"/>
</dbReference>
<dbReference type="RefSeq" id="WP_230369341.1">
    <property type="nucleotide sequence ID" value="NZ_WLYX01000001.1"/>
</dbReference>
<dbReference type="GO" id="GO:0005886">
    <property type="term" value="C:plasma membrane"/>
    <property type="evidence" value="ECO:0007669"/>
    <property type="project" value="InterPro"/>
</dbReference>
<keyword evidence="1" id="KW-1003">Cell membrane</keyword>
<evidence type="ECO:0000313" key="6">
    <source>
        <dbReference type="EMBL" id="MTD32776.1"/>
    </source>
</evidence>
<dbReference type="PANTHER" id="PTHR37481">
    <property type="entry name" value="LIPOPOLYSACCHARIDE EXPORT SYSTEM PROTEIN LPTC"/>
    <property type="match status" value="1"/>
</dbReference>
<accession>A0A844G8Q3</accession>
<proteinExistence type="predicted"/>
<dbReference type="Gene3D" id="2.60.450.10">
    <property type="entry name" value="Lipopolysaccharide (LPS) transport protein A like domain"/>
    <property type="match status" value="1"/>
</dbReference>
<organism evidence="6 7">
    <name type="scientific">Paludibacterium denitrificans</name>
    <dbReference type="NCBI Taxonomy" id="2675226"/>
    <lineage>
        <taxon>Bacteria</taxon>
        <taxon>Pseudomonadati</taxon>
        <taxon>Pseudomonadota</taxon>
        <taxon>Betaproteobacteria</taxon>
        <taxon>Neisseriales</taxon>
        <taxon>Chromobacteriaceae</taxon>
        <taxon>Paludibacterium</taxon>
    </lineage>
</organism>
<dbReference type="InterPro" id="IPR052363">
    <property type="entry name" value="LPS_export_LptC"/>
</dbReference>
<keyword evidence="3" id="KW-0812">Transmembrane</keyword>
<dbReference type="NCBIfam" id="TIGR04409">
    <property type="entry name" value="LptC_YrbK"/>
    <property type="match status" value="1"/>
</dbReference>